<organism evidence="7 8">
    <name type="scientific">Musa troglodytarum</name>
    <name type="common">fe'i banana</name>
    <dbReference type="NCBI Taxonomy" id="320322"/>
    <lineage>
        <taxon>Eukaryota</taxon>
        <taxon>Viridiplantae</taxon>
        <taxon>Streptophyta</taxon>
        <taxon>Embryophyta</taxon>
        <taxon>Tracheophyta</taxon>
        <taxon>Spermatophyta</taxon>
        <taxon>Magnoliopsida</taxon>
        <taxon>Liliopsida</taxon>
        <taxon>Zingiberales</taxon>
        <taxon>Musaceae</taxon>
        <taxon>Musa</taxon>
    </lineage>
</organism>
<dbReference type="Pfam" id="PF03015">
    <property type="entry name" value="Sterile"/>
    <property type="match status" value="1"/>
</dbReference>
<dbReference type="GO" id="GO:0035336">
    <property type="term" value="P:long-chain fatty-acyl-CoA metabolic process"/>
    <property type="evidence" value="ECO:0007669"/>
    <property type="project" value="TreeGrafter"/>
</dbReference>
<keyword evidence="3 4" id="KW-0443">Lipid metabolism</keyword>
<evidence type="ECO:0000313" key="7">
    <source>
        <dbReference type="EMBL" id="URE35170.1"/>
    </source>
</evidence>
<comment type="catalytic activity">
    <reaction evidence="4">
        <text>a long-chain fatty acyl-CoA + 2 NADPH + 2 H(+) = a long-chain primary fatty alcohol + 2 NADP(+) + CoA</text>
        <dbReference type="Rhea" id="RHEA:52716"/>
        <dbReference type="ChEBI" id="CHEBI:15378"/>
        <dbReference type="ChEBI" id="CHEBI:57287"/>
        <dbReference type="ChEBI" id="CHEBI:57783"/>
        <dbReference type="ChEBI" id="CHEBI:58349"/>
        <dbReference type="ChEBI" id="CHEBI:77396"/>
        <dbReference type="ChEBI" id="CHEBI:83139"/>
        <dbReference type="EC" id="1.2.1.84"/>
    </reaction>
</comment>
<dbReference type="AlphaFoldDB" id="A0A9E7HL56"/>
<sequence>MKELGIRRAKLFGWPNTYVFTKAMGEMLLGHSRGDLPMVILRPTIITSVQSDPLPGWIEGTRTIDSVIIGYAKGKITCFFGDLDNIMDVVRSLLRIRSHQQSTLIFGYYRSETFLMMQVPGDMVVNAMMATMAAHSGQPAELVYHMSSSVRNPVTYATLEHCGFRYFLANPRVGRDGSVMPTKRLRFIKSMVGFRVLMTLRYKLPLEVMHLVNLLSCGRLARGYNELNRKYKFVMRLVELYKPYAYFDGCFDDLNMERLRMATKKDDAEAKMFGFDPKHIDWEDYFSSIHIPGVMKYAFNYVDPAFIVKVAVICCIFGSLC</sequence>
<comment type="function">
    <text evidence="4">Catalyzes the reduction of fatty acyl-CoA to fatty alcohols.</text>
</comment>
<protein>
    <recommendedName>
        <fullName evidence="4">Fatty acyl-CoA reductase</fullName>
        <ecNumber evidence="4">1.2.1.84</ecNumber>
    </recommendedName>
</protein>
<dbReference type="InterPro" id="IPR033640">
    <property type="entry name" value="FAR_C"/>
</dbReference>
<proteinExistence type="inferred from homology"/>
<gene>
    <name evidence="7" type="ORF">MUK42_15619</name>
</gene>
<keyword evidence="4" id="KW-0560">Oxidoreductase</keyword>
<dbReference type="GO" id="GO:0010345">
    <property type="term" value="P:suberin biosynthetic process"/>
    <property type="evidence" value="ECO:0007669"/>
    <property type="project" value="TreeGrafter"/>
</dbReference>
<dbReference type="GO" id="GO:0080019">
    <property type="term" value="F:alcohol-forming very long-chain fatty acyl-CoA reductase activity"/>
    <property type="evidence" value="ECO:0007669"/>
    <property type="project" value="InterPro"/>
</dbReference>
<accession>A0A9E7HL56</accession>
<evidence type="ECO:0000256" key="1">
    <source>
        <dbReference type="ARBA" id="ARBA00005928"/>
    </source>
</evidence>
<dbReference type="InterPro" id="IPR036291">
    <property type="entry name" value="NAD(P)-bd_dom_sf"/>
</dbReference>
<keyword evidence="2 4" id="KW-0444">Lipid biosynthesis</keyword>
<dbReference type="CDD" id="cd09071">
    <property type="entry name" value="FAR_C"/>
    <property type="match status" value="1"/>
</dbReference>
<evidence type="ECO:0000256" key="3">
    <source>
        <dbReference type="ARBA" id="ARBA00023098"/>
    </source>
</evidence>
<dbReference type="InterPro" id="IPR026055">
    <property type="entry name" value="FAR"/>
</dbReference>
<comment type="similarity">
    <text evidence="1 4">Belongs to the fatty acyl-CoA reductase family.</text>
</comment>
<dbReference type="EC" id="1.2.1.84" evidence="4"/>
<name>A0A9E7HL56_9LILI</name>
<dbReference type="PANTHER" id="PTHR11011">
    <property type="entry name" value="MALE STERILITY PROTEIN 2-RELATED"/>
    <property type="match status" value="1"/>
</dbReference>
<reference evidence="7" key="1">
    <citation type="submission" date="2022-05" db="EMBL/GenBank/DDBJ databases">
        <title>The Musa troglodytarum L. genome provides insights into the mechanism of non-climacteric behaviour and enrichment of carotenoids.</title>
        <authorList>
            <person name="Wang J."/>
        </authorList>
    </citation>
    <scope>NUCLEOTIDE SEQUENCE</scope>
    <source>
        <tissue evidence="7">Leaf</tissue>
    </source>
</reference>
<evidence type="ECO:0000259" key="6">
    <source>
        <dbReference type="Pfam" id="PF07993"/>
    </source>
</evidence>
<dbReference type="SUPFAM" id="SSF51735">
    <property type="entry name" value="NAD(P)-binding Rossmann-fold domains"/>
    <property type="match status" value="1"/>
</dbReference>
<dbReference type="Pfam" id="PF07993">
    <property type="entry name" value="NAD_binding_4"/>
    <property type="match status" value="1"/>
</dbReference>
<dbReference type="InterPro" id="IPR013120">
    <property type="entry name" value="FAR_NAD-bd"/>
</dbReference>
<feature type="domain" description="Thioester reductase (TE)" evidence="6">
    <location>
        <begin position="3"/>
        <end position="90"/>
    </location>
</feature>
<keyword evidence="8" id="KW-1185">Reference proteome</keyword>
<dbReference type="Gene3D" id="3.40.50.720">
    <property type="entry name" value="NAD(P)-binding Rossmann-like Domain"/>
    <property type="match status" value="1"/>
</dbReference>
<dbReference type="Proteomes" id="UP001055439">
    <property type="component" value="Chromosome 8"/>
</dbReference>
<dbReference type="GO" id="GO:0102965">
    <property type="term" value="F:alcohol-forming long-chain fatty acyl-CoA reductase activity"/>
    <property type="evidence" value="ECO:0007669"/>
    <property type="project" value="UniProtKB-EC"/>
</dbReference>
<evidence type="ECO:0000256" key="4">
    <source>
        <dbReference type="RuleBase" id="RU363097"/>
    </source>
</evidence>
<dbReference type="PANTHER" id="PTHR11011:SF99">
    <property type="entry name" value="FATTY ACYL-COA REDUCTASE 3"/>
    <property type="match status" value="1"/>
</dbReference>
<keyword evidence="4" id="KW-0521">NADP</keyword>
<dbReference type="EMBL" id="CP097510">
    <property type="protein sequence ID" value="URE35170.1"/>
    <property type="molecule type" value="Genomic_DNA"/>
</dbReference>
<dbReference type="OrthoDB" id="429813at2759"/>
<evidence type="ECO:0000256" key="2">
    <source>
        <dbReference type="ARBA" id="ARBA00022516"/>
    </source>
</evidence>
<evidence type="ECO:0000313" key="8">
    <source>
        <dbReference type="Proteomes" id="UP001055439"/>
    </source>
</evidence>
<feature type="domain" description="Fatty acyl-CoA reductase C-terminal" evidence="5">
    <location>
        <begin position="202"/>
        <end position="300"/>
    </location>
</feature>
<evidence type="ECO:0000259" key="5">
    <source>
        <dbReference type="Pfam" id="PF03015"/>
    </source>
</evidence>